<evidence type="ECO:0000313" key="1">
    <source>
        <dbReference type="EMBL" id="GBO84471.1"/>
    </source>
</evidence>
<reference evidence="1 2" key="1">
    <citation type="journal article" date="2019" name="J. Gen. Appl. Microbiol.">
        <title>Aerobic degradation of cis-dichloroethene by the marine bacterium Marinobacter salsuginis strain 5N-3.</title>
        <authorList>
            <person name="Inoue Y."/>
            <person name="Fukunaga Y."/>
            <person name="Katsumata H."/>
            <person name="Ohji S."/>
            <person name="Hosoyama A."/>
            <person name="Mori K."/>
            <person name="Ando K."/>
        </authorList>
    </citation>
    <scope>NUCLEOTIDE SEQUENCE [LARGE SCALE GENOMIC DNA]</scope>
    <source>
        <strain evidence="1 2">5N-3</strain>
    </source>
</reference>
<comment type="caution">
    <text evidence="1">The sequence shown here is derived from an EMBL/GenBank/DDBJ whole genome shotgun (WGS) entry which is preliminary data.</text>
</comment>
<sequence>MGIEQSPDFIGLVIGYMAQVHQMVGHGLSLSGIGCGYPYILALKPDRARLPEFDTGTLNDRQLPSITAGV</sequence>
<protein>
    <submittedName>
        <fullName evidence="1">Uncharacterized protein</fullName>
    </submittedName>
</protein>
<dbReference type="EMBL" id="BGZH01000001">
    <property type="protein sequence ID" value="GBO84471.1"/>
    <property type="molecule type" value="Genomic_DNA"/>
</dbReference>
<dbReference type="AlphaFoldDB" id="A0A5M3PNL2"/>
<proteinExistence type="predicted"/>
<organism evidence="1 2">
    <name type="scientific">Marinobacter salsuginis</name>
    <dbReference type="NCBI Taxonomy" id="418719"/>
    <lineage>
        <taxon>Bacteria</taxon>
        <taxon>Pseudomonadati</taxon>
        <taxon>Pseudomonadota</taxon>
        <taxon>Gammaproteobacteria</taxon>
        <taxon>Pseudomonadales</taxon>
        <taxon>Marinobacteraceae</taxon>
        <taxon>Marinobacter</taxon>
    </lineage>
</organism>
<gene>
    <name evidence="1" type="ORF">MS5N3_19220</name>
</gene>
<evidence type="ECO:0000313" key="2">
    <source>
        <dbReference type="Proteomes" id="UP000340077"/>
    </source>
</evidence>
<keyword evidence="2" id="KW-1185">Reference proteome</keyword>
<name>A0A5M3PNL2_9GAMM</name>
<dbReference type="Proteomes" id="UP000340077">
    <property type="component" value="Unassembled WGS sequence"/>
</dbReference>
<accession>A0A5M3PNL2</accession>